<feature type="compositionally biased region" description="Basic and acidic residues" evidence="9">
    <location>
        <begin position="527"/>
        <end position="536"/>
    </location>
</feature>
<evidence type="ECO:0000256" key="5">
    <source>
        <dbReference type="ARBA" id="ARBA00023136"/>
    </source>
</evidence>
<dbReference type="Pfam" id="PF13927">
    <property type="entry name" value="Ig_3"/>
    <property type="match status" value="3"/>
</dbReference>
<accession>A0AAQ4F623</accession>
<feature type="region of interest" description="Disordered" evidence="9">
    <location>
        <begin position="469"/>
        <end position="547"/>
    </location>
</feature>
<dbReference type="InterPro" id="IPR003599">
    <property type="entry name" value="Ig_sub"/>
</dbReference>
<dbReference type="SMART" id="SM00408">
    <property type="entry name" value="IGc2"/>
    <property type="match status" value="4"/>
</dbReference>
<organism evidence="11 12">
    <name type="scientific">Amblyomma americanum</name>
    <name type="common">Lone star tick</name>
    <dbReference type="NCBI Taxonomy" id="6943"/>
    <lineage>
        <taxon>Eukaryota</taxon>
        <taxon>Metazoa</taxon>
        <taxon>Ecdysozoa</taxon>
        <taxon>Arthropoda</taxon>
        <taxon>Chelicerata</taxon>
        <taxon>Arachnida</taxon>
        <taxon>Acari</taxon>
        <taxon>Parasitiformes</taxon>
        <taxon>Ixodida</taxon>
        <taxon>Ixodoidea</taxon>
        <taxon>Ixodidae</taxon>
        <taxon>Amblyomminae</taxon>
        <taxon>Amblyomma</taxon>
    </lineage>
</organism>
<evidence type="ECO:0000256" key="4">
    <source>
        <dbReference type="ARBA" id="ARBA00022737"/>
    </source>
</evidence>
<keyword evidence="5" id="KW-0472">Membrane</keyword>
<name>A0AAQ4F623_AMBAM</name>
<evidence type="ECO:0000313" key="12">
    <source>
        <dbReference type="Proteomes" id="UP001321473"/>
    </source>
</evidence>
<keyword evidence="12" id="KW-1185">Reference proteome</keyword>
<gene>
    <name evidence="11" type="ORF">V5799_016496</name>
</gene>
<dbReference type="AlphaFoldDB" id="A0AAQ4F623"/>
<comment type="subcellular location">
    <subcellularLocation>
        <location evidence="1">Cell membrane</location>
    </subcellularLocation>
</comment>
<evidence type="ECO:0000256" key="7">
    <source>
        <dbReference type="ARBA" id="ARBA00023180"/>
    </source>
</evidence>
<evidence type="ECO:0000313" key="11">
    <source>
        <dbReference type="EMBL" id="KAK8782162.1"/>
    </source>
</evidence>
<keyword evidence="8" id="KW-0393">Immunoglobulin domain</keyword>
<dbReference type="InterPro" id="IPR013783">
    <property type="entry name" value="Ig-like_fold"/>
</dbReference>
<dbReference type="InterPro" id="IPR013106">
    <property type="entry name" value="Ig_V-set"/>
</dbReference>
<evidence type="ECO:0000256" key="6">
    <source>
        <dbReference type="ARBA" id="ARBA00023157"/>
    </source>
</evidence>
<sequence>MFLAPIPTIQASEGDDIVLTCLIENLGSHKVSWYRAGSGELLSFDTRMLTSDARVRSEHSRASSWQLRVASVRLSDAGLYVCVVDSTPRMSQLGALEVRPLTAGNRHSTVPFSNAATWSNSSATRQLHRGRRKSKRRKYRFIQEQPEKKDELVSKDEPYFAEPIPSLTVAAGRNAALKCVVENLGNHTVAWLNVDKQTLLALHTHVIVQNERIRVSHAGHRVWQLEIREVRPDDTGYYMCQVNTRPMKNQVGYLNVVVAPYFVDSFGPRNLTARENSNVSFRCEASGNPEPKVTWRREDAQPFRIGDQKVTVYRGQELFFKRVSRSHMGAYLCLASNGVPPSISRRIFLEVTFTPMIWVPNQVVGAPLGANVVLECHTEAHPPSENFWFRSSHRLDTAAANITSATSNDPRSRQKKPKRHEAYITRTGLKVYMKLTIKNLRKEDYGTYHCMAQNALDKTEGKIQLHEIEAPLGKTEPSTEVSTTTSASGKSQGGSDWTHRKPASNTVTGVKSPDKTQGRWAVQHFQDGIHNKESSRGQKGGRPKGTASTIRSTWMVILVELVLLHMRCSQG</sequence>
<feature type="domain" description="Ig-like" evidence="10">
    <location>
        <begin position="158"/>
        <end position="252"/>
    </location>
</feature>
<dbReference type="SUPFAM" id="SSF48726">
    <property type="entry name" value="Immunoglobulin"/>
    <property type="match status" value="4"/>
</dbReference>
<dbReference type="Gene3D" id="2.60.40.10">
    <property type="entry name" value="Immunoglobulins"/>
    <property type="match status" value="4"/>
</dbReference>
<dbReference type="InterPro" id="IPR036179">
    <property type="entry name" value="Ig-like_dom_sf"/>
</dbReference>
<dbReference type="Proteomes" id="UP001321473">
    <property type="component" value="Unassembled WGS sequence"/>
</dbReference>
<evidence type="ECO:0000256" key="2">
    <source>
        <dbReference type="ARBA" id="ARBA00022475"/>
    </source>
</evidence>
<feature type="compositionally biased region" description="Low complexity" evidence="9">
    <location>
        <begin position="475"/>
        <end position="488"/>
    </location>
</feature>
<dbReference type="SMART" id="SM00406">
    <property type="entry name" value="IGv"/>
    <property type="match status" value="3"/>
</dbReference>
<evidence type="ECO:0000256" key="9">
    <source>
        <dbReference type="SAM" id="MobiDB-lite"/>
    </source>
</evidence>
<keyword evidence="7" id="KW-0325">Glycoprotein</keyword>
<dbReference type="CDD" id="cd00099">
    <property type="entry name" value="IgV"/>
    <property type="match status" value="1"/>
</dbReference>
<dbReference type="Pfam" id="PF07679">
    <property type="entry name" value="I-set"/>
    <property type="match status" value="1"/>
</dbReference>
<evidence type="ECO:0000256" key="8">
    <source>
        <dbReference type="ARBA" id="ARBA00023319"/>
    </source>
</evidence>
<proteinExistence type="predicted"/>
<evidence type="ECO:0000256" key="3">
    <source>
        <dbReference type="ARBA" id="ARBA00022729"/>
    </source>
</evidence>
<protein>
    <recommendedName>
        <fullName evidence="10">Ig-like domain-containing protein</fullName>
    </recommendedName>
</protein>
<dbReference type="InterPro" id="IPR051170">
    <property type="entry name" value="Neural/epithelial_adhesion"/>
</dbReference>
<evidence type="ECO:0000256" key="1">
    <source>
        <dbReference type="ARBA" id="ARBA00004236"/>
    </source>
</evidence>
<keyword evidence="6" id="KW-1015">Disulfide bond</keyword>
<dbReference type="SMART" id="SM00409">
    <property type="entry name" value="IG"/>
    <property type="match status" value="4"/>
</dbReference>
<dbReference type="EMBL" id="JARKHS020006959">
    <property type="protein sequence ID" value="KAK8782162.1"/>
    <property type="molecule type" value="Genomic_DNA"/>
</dbReference>
<dbReference type="GO" id="GO:0005886">
    <property type="term" value="C:plasma membrane"/>
    <property type="evidence" value="ECO:0007669"/>
    <property type="project" value="UniProtKB-SubCell"/>
</dbReference>
<feature type="domain" description="Ig-like" evidence="10">
    <location>
        <begin position="1"/>
        <end position="102"/>
    </location>
</feature>
<keyword evidence="2" id="KW-1003">Cell membrane</keyword>
<dbReference type="PANTHER" id="PTHR12231">
    <property type="entry name" value="CTX-RELATED TYPE I TRANSMEMBRANE PROTEIN"/>
    <property type="match status" value="1"/>
</dbReference>
<comment type="caution">
    <text evidence="11">The sequence shown here is derived from an EMBL/GenBank/DDBJ whole genome shotgun (WGS) entry which is preliminary data.</text>
</comment>
<keyword evidence="3" id="KW-0732">Signal</keyword>
<keyword evidence="4" id="KW-0677">Repeat</keyword>
<dbReference type="PROSITE" id="PS50835">
    <property type="entry name" value="IG_LIKE"/>
    <property type="match status" value="4"/>
</dbReference>
<dbReference type="InterPro" id="IPR003598">
    <property type="entry name" value="Ig_sub2"/>
</dbReference>
<reference evidence="11 12" key="1">
    <citation type="journal article" date="2023" name="Arcadia Sci">
        <title>De novo assembly of a long-read Amblyomma americanum tick genome.</title>
        <authorList>
            <person name="Chou S."/>
            <person name="Poskanzer K.E."/>
            <person name="Rollins M."/>
            <person name="Thuy-Boun P.S."/>
        </authorList>
    </citation>
    <scope>NUCLEOTIDE SEQUENCE [LARGE SCALE GENOMIC DNA]</scope>
    <source>
        <strain evidence="11">F_SG_1</strain>
        <tissue evidence="11">Salivary glands</tissue>
    </source>
</reference>
<dbReference type="PANTHER" id="PTHR12231:SF253">
    <property type="entry name" value="DPR-INTERACTING PROTEIN ETA, ISOFORM B-RELATED"/>
    <property type="match status" value="1"/>
</dbReference>
<dbReference type="InterPro" id="IPR013098">
    <property type="entry name" value="Ig_I-set"/>
</dbReference>
<dbReference type="GO" id="GO:0043005">
    <property type="term" value="C:neuron projection"/>
    <property type="evidence" value="ECO:0007669"/>
    <property type="project" value="TreeGrafter"/>
</dbReference>
<dbReference type="FunFam" id="2.60.40.10:FF:000328">
    <property type="entry name" value="CLUMA_CG000981, isoform A"/>
    <property type="match status" value="1"/>
</dbReference>
<feature type="domain" description="Ig-like" evidence="10">
    <location>
        <begin position="260"/>
        <end position="344"/>
    </location>
</feature>
<feature type="domain" description="Ig-like" evidence="10">
    <location>
        <begin position="355"/>
        <end position="464"/>
    </location>
</feature>
<evidence type="ECO:0000259" key="10">
    <source>
        <dbReference type="PROSITE" id="PS50835"/>
    </source>
</evidence>
<dbReference type="InterPro" id="IPR007110">
    <property type="entry name" value="Ig-like_dom"/>
</dbReference>